<evidence type="ECO:0000259" key="2">
    <source>
        <dbReference type="Pfam" id="PF21537"/>
    </source>
</evidence>
<keyword evidence="1" id="KW-0472">Membrane</keyword>
<dbReference type="EMBL" id="CP030139">
    <property type="protein sequence ID" value="AZB71603.1"/>
    <property type="molecule type" value="Genomic_DNA"/>
</dbReference>
<keyword evidence="1" id="KW-0812">Transmembrane</keyword>
<evidence type="ECO:0000313" key="3">
    <source>
        <dbReference type="EMBL" id="AZB71603.1"/>
    </source>
</evidence>
<organism evidence="3 4">
    <name type="scientific">Synechococcus elongatus PCC 11801</name>
    <dbReference type="NCBI Taxonomy" id="2219813"/>
    <lineage>
        <taxon>Bacteria</taxon>
        <taxon>Bacillati</taxon>
        <taxon>Cyanobacteriota</taxon>
        <taxon>Cyanophyceae</taxon>
        <taxon>Synechococcales</taxon>
        <taxon>Synechococcaceae</taxon>
        <taxon>Synechococcus</taxon>
    </lineage>
</organism>
<evidence type="ECO:0000313" key="4">
    <source>
        <dbReference type="Proteomes" id="UP000267249"/>
    </source>
</evidence>
<dbReference type="AlphaFoldDB" id="A0AAN1QLS1"/>
<dbReference type="InterPro" id="IPR015402">
    <property type="entry name" value="DUF1980"/>
</dbReference>
<dbReference type="InterPro" id="IPR048447">
    <property type="entry name" value="DUF1980_C"/>
</dbReference>
<gene>
    <name evidence="3" type="ORF">DOP62_01665</name>
</gene>
<evidence type="ECO:0000256" key="1">
    <source>
        <dbReference type="SAM" id="Phobius"/>
    </source>
</evidence>
<feature type="transmembrane region" description="Helical" evidence="1">
    <location>
        <begin position="44"/>
        <end position="64"/>
    </location>
</feature>
<dbReference type="NCBIfam" id="TIGR03943">
    <property type="entry name" value="TIGR03943 family putative permease subunit"/>
    <property type="match status" value="1"/>
</dbReference>
<protein>
    <submittedName>
        <fullName evidence="3">TIGR03943 family protein</fullName>
    </submittedName>
</protein>
<dbReference type="RefSeq" id="WP_208675043.1">
    <property type="nucleotide sequence ID" value="NZ_CP030139.2"/>
</dbReference>
<dbReference type="PANTHER" id="PTHR40047">
    <property type="entry name" value="UPF0703 PROTEIN YCGQ"/>
    <property type="match status" value="1"/>
</dbReference>
<dbReference type="PANTHER" id="PTHR40047:SF1">
    <property type="entry name" value="UPF0703 PROTEIN YCGQ"/>
    <property type="match status" value="1"/>
</dbReference>
<dbReference type="InterPro" id="IPR052955">
    <property type="entry name" value="UPF0703_membrane_permease"/>
</dbReference>
<keyword evidence="1" id="KW-1133">Transmembrane helix</keyword>
<feature type="transmembrane region" description="Helical" evidence="1">
    <location>
        <begin position="85"/>
        <end position="105"/>
    </location>
</feature>
<reference evidence="3 4" key="1">
    <citation type="journal article" date="2018" name="Sci. Rep.">
        <title>Genome Features and Biochemical Characteristics of a Robust, Fast Growing and Naturally Transformable Cyanobacterium Synechococcus elongatus PCC 11801 Isolated from India.</title>
        <authorList>
            <person name="Jaiswal D."/>
            <person name="Sengupta A."/>
            <person name="Sohoni S."/>
            <person name="Sengupta S."/>
            <person name="Phadnavis A.G."/>
            <person name="Pakrasi H.B."/>
            <person name="Wangikar P.P."/>
        </authorList>
    </citation>
    <scope>NUCLEOTIDE SEQUENCE [LARGE SCALE GENOMIC DNA]</scope>
    <source>
        <strain evidence="3 4">PCC 11801</strain>
    </source>
</reference>
<feature type="domain" description="DUF1980" evidence="2">
    <location>
        <begin position="148"/>
        <end position="249"/>
    </location>
</feature>
<sequence>MILRRLTSPTLLPWLDCLALVAWGLLLLVYWLRGDLNLLIHPAYQALTVFTAIAFLGMAIARGWQLKHDRSPTPALHSALLPRRLSIGLLLLVAIAGFLIPPRVFANDLARDLNLDDLTGYSRSRPQAFRNSQRPEERTITDWVRTLNVYPEPSAYVGQRVNVTGFAMHPAELPNNYLLIARFTLTCCAADAYPLGLPVRLPAGDRQAYPVDQWLSVQGVMQAETVAGKKQVVIAARQIEPINPPSNPYDS</sequence>
<dbReference type="Pfam" id="PF21537">
    <property type="entry name" value="DUF1980_C"/>
    <property type="match status" value="1"/>
</dbReference>
<accession>A0AAN1QLS1</accession>
<feature type="transmembrane region" description="Helical" evidence="1">
    <location>
        <begin position="12"/>
        <end position="32"/>
    </location>
</feature>
<proteinExistence type="predicted"/>
<dbReference type="Proteomes" id="UP000267249">
    <property type="component" value="Chromosome"/>
</dbReference>
<name>A0AAN1QLS1_SYNEL</name>